<protein>
    <recommendedName>
        <fullName evidence="2">BURP domain-containing protein</fullName>
    </recommendedName>
</protein>
<proteinExistence type="predicted"/>
<evidence type="ECO:0000259" key="2">
    <source>
        <dbReference type="PROSITE" id="PS51277"/>
    </source>
</evidence>
<name>A0A9D5BA28_PEA</name>
<reference evidence="3 4" key="1">
    <citation type="journal article" date="2022" name="Nat. Genet.">
        <title>Improved pea reference genome and pan-genome highlight genomic features and evolutionary characteristics.</title>
        <authorList>
            <person name="Yang T."/>
            <person name="Liu R."/>
            <person name="Luo Y."/>
            <person name="Hu S."/>
            <person name="Wang D."/>
            <person name="Wang C."/>
            <person name="Pandey M.K."/>
            <person name="Ge S."/>
            <person name="Xu Q."/>
            <person name="Li N."/>
            <person name="Li G."/>
            <person name="Huang Y."/>
            <person name="Saxena R.K."/>
            <person name="Ji Y."/>
            <person name="Li M."/>
            <person name="Yan X."/>
            <person name="He Y."/>
            <person name="Liu Y."/>
            <person name="Wang X."/>
            <person name="Xiang C."/>
            <person name="Varshney R.K."/>
            <person name="Ding H."/>
            <person name="Gao S."/>
            <person name="Zong X."/>
        </authorList>
    </citation>
    <scope>NUCLEOTIDE SEQUENCE [LARGE SCALE GENOMIC DNA]</scope>
    <source>
        <strain evidence="3 4">cv. Zhongwan 6</strain>
    </source>
</reference>
<keyword evidence="4" id="KW-1185">Reference proteome</keyword>
<accession>A0A9D5BA28</accession>
<dbReference type="PANTHER" id="PTHR31236">
    <property type="entry name" value="BURP DOMAIN PROTEIN USPL1-LIKE"/>
    <property type="match status" value="1"/>
</dbReference>
<dbReference type="Pfam" id="PF03181">
    <property type="entry name" value="BURP"/>
    <property type="match status" value="1"/>
</dbReference>
<dbReference type="Gramene" id="Psat02G0155900-T1">
    <property type="protein sequence ID" value="KAI5434784.1"/>
    <property type="gene ID" value="KIW84_021559"/>
</dbReference>
<sequence>MLPSGGYTTQWTRDSIKGLQEGSLQLAFVGITATSPGEDYWQSIWPNTPLPKTFSDLLIPNGKTNGLPIKIEELNQYSTLFFEHDLHPGKKFVLGNSHPVGNIIRRFRKSRQGVTDSIWLANKDEQSLEDFCYSPTAIAEHKHCVSSLNSMIDEVISHFGTTKIKAISSNFAQNQDQYVAEEVKRISENAVMCHRLNFENVVFNCHQVSKTTAYMVSLVASDGTKTNALTVCHHDTRGMNPELLYEALQVTPGTVPVCHFIGNKAAAWVPNHTVDNLRC</sequence>
<keyword evidence="1" id="KW-0732">Signal</keyword>
<dbReference type="InterPro" id="IPR044816">
    <property type="entry name" value="BURP"/>
</dbReference>
<dbReference type="EMBL" id="JAMSHJ010000002">
    <property type="protein sequence ID" value="KAI5434784.1"/>
    <property type="molecule type" value="Genomic_DNA"/>
</dbReference>
<dbReference type="SMART" id="SM01045">
    <property type="entry name" value="BURP"/>
    <property type="match status" value="1"/>
</dbReference>
<organism evidence="3 4">
    <name type="scientific">Pisum sativum</name>
    <name type="common">Garden pea</name>
    <name type="synonym">Lathyrus oleraceus</name>
    <dbReference type="NCBI Taxonomy" id="3888"/>
    <lineage>
        <taxon>Eukaryota</taxon>
        <taxon>Viridiplantae</taxon>
        <taxon>Streptophyta</taxon>
        <taxon>Embryophyta</taxon>
        <taxon>Tracheophyta</taxon>
        <taxon>Spermatophyta</taxon>
        <taxon>Magnoliopsida</taxon>
        <taxon>eudicotyledons</taxon>
        <taxon>Gunneridae</taxon>
        <taxon>Pentapetalae</taxon>
        <taxon>rosids</taxon>
        <taxon>fabids</taxon>
        <taxon>Fabales</taxon>
        <taxon>Fabaceae</taxon>
        <taxon>Papilionoideae</taxon>
        <taxon>50 kb inversion clade</taxon>
        <taxon>NPAAA clade</taxon>
        <taxon>Hologalegina</taxon>
        <taxon>IRL clade</taxon>
        <taxon>Fabeae</taxon>
        <taxon>Lathyrus</taxon>
    </lineage>
</organism>
<evidence type="ECO:0000256" key="1">
    <source>
        <dbReference type="ARBA" id="ARBA00022729"/>
    </source>
</evidence>
<dbReference type="PANTHER" id="PTHR31236:SF35">
    <property type="entry name" value="ABUNDANT PROTEIN, PUTATIVE-RELATED"/>
    <property type="match status" value="1"/>
</dbReference>
<gene>
    <name evidence="3" type="ORF">KIW84_021559</name>
</gene>
<comment type="caution">
    <text evidence="3">The sequence shown here is derived from an EMBL/GenBank/DDBJ whole genome shotgun (WGS) entry which is preliminary data.</text>
</comment>
<dbReference type="InterPro" id="IPR004873">
    <property type="entry name" value="BURP_dom"/>
</dbReference>
<feature type="domain" description="BURP" evidence="2">
    <location>
        <begin position="80"/>
        <end position="271"/>
    </location>
</feature>
<evidence type="ECO:0000313" key="4">
    <source>
        <dbReference type="Proteomes" id="UP001058974"/>
    </source>
</evidence>
<dbReference type="AlphaFoldDB" id="A0A9D5BA28"/>
<dbReference type="PROSITE" id="PS51277">
    <property type="entry name" value="BURP"/>
    <property type="match status" value="1"/>
</dbReference>
<evidence type="ECO:0000313" key="3">
    <source>
        <dbReference type="EMBL" id="KAI5434784.1"/>
    </source>
</evidence>
<dbReference type="Proteomes" id="UP001058974">
    <property type="component" value="Chromosome 2"/>
</dbReference>